<evidence type="ECO:0000256" key="1">
    <source>
        <dbReference type="ARBA" id="ARBA00010333"/>
    </source>
</evidence>
<organism evidence="5 6">
    <name type="scientific">Colwellia asteriadis</name>
    <dbReference type="NCBI Taxonomy" id="517723"/>
    <lineage>
        <taxon>Bacteria</taxon>
        <taxon>Pseudomonadati</taxon>
        <taxon>Pseudomonadota</taxon>
        <taxon>Gammaproteobacteria</taxon>
        <taxon>Alteromonadales</taxon>
        <taxon>Colwelliaceae</taxon>
        <taxon>Colwellia</taxon>
    </lineage>
</organism>
<evidence type="ECO:0000256" key="3">
    <source>
        <dbReference type="SAM" id="SignalP"/>
    </source>
</evidence>
<dbReference type="PANTHER" id="PTHR35936:SF38">
    <property type="entry name" value="GLUTAMINE-BINDING PERIPLASMIC PROTEIN"/>
    <property type="match status" value="1"/>
</dbReference>
<proteinExistence type="inferred from homology"/>
<sequence>MTNKLILFIALFTISQIAQACVLTMGYRTSARLPNIQAENNSGLYYDLYHKAATDIGCQLKVIRLPKKRVLRAIENGSIDFYPGLTFTPERAKFVLFVPNGLPSLDIGLTRTGVNEIKTPEDFTGKILLSTLGSTKLPRTEHALAVKFPPELSHASAVEYVLNGKVDIYVDELSTIAYQLKEHPKKDRLMYHLDCCGGLTELTLGFSRKSVHYKEVNNEDYSADKKLSFDNFPKKLEQSSVAHQFYQSLMKLKNNGYTEKIYAEYFGFDMSIIKATMLKDNDSLTLR</sequence>
<evidence type="ECO:0000313" key="5">
    <source>
        <dbReference type="EMBL" id="GAA0820512.1"/>
    </source>
</evidence>
<evidence type="ECO:0000256" key="2">
    <source>
        <dbReference type="ARBA" id="ARBA00022729"/>
    </source>
</evidence>
<name>A0ABP3WKG4_9GAMM</name>
<dbReference type="PROSITE" id="PS51257">
    <property type="entry name" value="PROKAR_LIPOPROTEIN"/>
    <property type="match status" value="1"/>
</dbReference>
<gene>
    <name evidence="5" type="ORF">GCM10009111_26100</name>
</gene>
<keyword evidence="2 3" id="KW-0732">Signal</keyword>
<dbReference type="Gene3D" id="3.40.190.10">
    <property type="entry name" value="Periplasmic binding protein-like II"/>
    <property type="match status" value="2"/>
</dbReference>
<keyword evidence="6" id="KW-1185">Reference proteome</keyword>
<reference evidence="6" key="1">
    <citation type="journal article" date="2019" name="Int. J. Syst. Evol. Microbiol.">
        <title>The Global Catalogue of Microorganisms (GCM) 10K type strain sequencing project: providing services to taxonomists for standard genome sequencing and annotation.</title>
        <authorList>
            <consortium name="The Broad Institute Genomics Platform"/>
            <consortium name="The Broad Institute Genome Sequencing Center for Infectious Disease"/>
            <person name="Wu L."/>
            <person name="Ma J."/>
        </authorList>
    </citation>
    <scope>NUCLEOTIDE SEQUENCE [LARGE SCALE GENOMIC DNA]</scope>
    <source>
        <strain evidence="6">JCM 15608</strain>
    </source>
</reference>
<feature type="domain" description="Solute-binding protein family 3/N-terminal" evidence="4">
    <location>
        <begin position="35"/>
        <end position="267"/>
    </location>
</feature>
<dbReference type="Proteomes" id="UP001500021">
    <property type="component" value="Unassembled WGS sequence"/>
</dbReference>
<protein>
    <submittedName>
        <fullName evidence="5">Transporter substrate-binding domain-containing protein</fullName>
    </submittedName>
</protein>
<evidence type="ECO:0000259" key="4">
    <source>
        <dbReference type="Pfam" id="PF00497"/>
    </source>
</evidence>
<dbReference type="Pfam" id="PF00497">
    <property type="entry name" value="SBP_bac_3"/>
    <property type="match status" value="1"/>
</dbReference>
<feature type="chain" id="PRO_5045076959" evidence="3">
    <location>
        <begin position="21"/>
        <end position="287"/>
    </location>
</feature>
<evidence type="ECO:0000313" key="6">
    <source>
        <dbReference type="Proteomes" id="UP001500021"/>
    </source>
</evidence>
<accession>A0ABP3WKG4</accession>
<dbReference type="InterPro" id="IPR001638">
    <property type="entry name" value="Solute-binding_3/MltF_N"/>
</dbReference>
<feature type="signal peptide" evidence="3">
    <location>
        <begin position="1"/>
        <end position="20"/>
    </location>
</feature>
<dbReference type="SUPFAM" id="SSF53850">
    <property type="entry name" value="Periplasmic binding protein-like II"/>
    <property type="match status" value="1"/>
</dbReference>
<dbReference type="PANTHER" id="PTHR35936">
    <property type="entry name" value="MEMBRANE-BOUND LYTIC MUREIN TRANSGLYCOSYLASE F"/>
    <property type="match status" value="1"/>
</dbReference>
<dbReference type="RefSeq" id="WP_343817992.1">
    <property type="nucleotide sequence ID" value="NZ_BAAAFA010000009.1"/>
</dbReference>
<comment type="similarity">
    <text evidence="1">Belongs to the bacterial solute-binding protein 3 family.</text>
</comment>
<dbReference type="EMBL" id="BAAAFA010000009">
    <property type="protein sequence ID" value="GAA0820512.1"/>
    <property type="molecule type" value="Genomic_DNA"/>
</dbReference>
<comment type="caution">
    <text evidence="5">The sequence shown here is derived from an EMBL/GenBank/DDBJ whole genome shotgun (WGS) entry which is preliminary data.</text>
</comment>